<proteinExistence type="inferred from homology"/>
<evidence type="ECO:0000256" key="3">
    <source>
        <dbReference type="ARBA" id="ARBA00022475"/>
    </source>
</evidence>
<dbReference type="InterPro" id="IPR018076">
    <property type="entry name" value="T2SS_GspF_dom"/>
</dbReference>
<keyword evidence="7 8" id="KW-0472">Membrane</keyword>
<feature type="domain" description="Type II secretion system protein GspF" evidence="9">
    <location>
        <begin position="30"/>
        <end position="153"/>
    </location>
</feature>
<gene>
    <name evidence="10" type="ORF">A2945_01365</name>
</gene>
<dbReference type="GO" id="GO:0005886">
    <property type="term" value="C:plasma membrane"/>
    <property type="evidence" value="ECO:0007669"/>
    <property type="project" value="UniProtKB-SubCell"/>
</dbReference>
<feature type="domain" description="Type II secretion system protein GspF" evidence="9">
    <location>
        <begin position="234"/>
        <end position="356"/>
    </location>
</feature>
<dbReference type="InterPro" id="IPR042094">
    <property type="entry name" value="T2SS_GspF_sf"/>
</dbReference>
<evidence type="ECO:0000256" key="1">
    <source>
        <dbReference type="ARBA" id="ARBA00004429"/>
    </source>
</evidence>
<evidence type="ECO:0000256" key="7">
    <source>
        <dbReference type="ARBA" id="ARBA00023136"/>
    </source>
</evidence>
<feature type="transmembrane region" description="Helical" evidence="8">
    <location>
        <begin position="337"/>
        <end position="358"/>
    </location>
</feature>
<dbReference type="Proteomes" id="UP000178880">
    <property type="component" value="Unassembled WGS sequence"/>
</dbReference>
<accession>A0A1G2CFG7</accession>
<feature type="transmembrane region" description="Helical" evidence="8">
    <location>
        <begin position="131"/>
        <end position="152"/>
    </location>
</feature>
<comment type="caution">
    <text evidence="10">The sequence shown here is derived from an EMBL/GenBank/DDBJ whole genome shotgun (WGS) entry which is preliminary data.</text>
</comment>
<dbReference type="Gene3D" id="1.20.81.30">
    <property type="entry name" value="Type II secretion system (T2SS), domain F"/>
    <property type="match status" value="2"/>
</dbReference>
<dbReference type="Pfam" id="PF00482">
    <property type="entry name" value="T2SSF"/>
    <property type="match status" value="2"/>
</dbReference>
<evidence type="ECO:0000313" key="11">
    <source>
        <dbReference type="Proteomes" id="UP000178880"/>
    </source>
</evidence>
<organism evidence="10 11">
    <name type="scientific">Candidatus Liptonbacteria bacterium RIFCSPLOWO2_01_FULL_52_25</name>
    <dbReference type="NCBI Taxonomy" id="1798650"/>
    <lineage>
        <taxon>Bacteria</taxon>
        <taxon>Candidatus Liptoniibacteriota</taxon>
    </lineage>
</organism>
<evidence type="ECO:0000256" key="2">
    <source>
        <dbReference type="ARBA" id="ARBA00005745"/>
    </source>
</evidence>
<keyword evidence="3" id="KW-1003">Cell membrane</keyword>
<protein>
    <recommendedName>
        <fullName evidence="9">Type II secretion system protein GspF domain-containing protein</fullName>
    </recommendedName>
</protein>
<dbReference type="STRING" id="1798650.A2945_01365"/>
<keyword evidence="4" id="KW-0997">Cell inner membrane</keyword>
<reference evidence="10 11" key="1">
    <citation type="journal article" date="2016" name="Nat. Commun.">
        <title>Thousands of microbial genomes shed light on interconnected biogeochemical processes in an aquifer system.</title>
        <authorList>
            <person name="Anantharaman K."/>
            <person name="Brown C.T."/>
            <person name="Hug L.A."/>
            <person name="Sharon I."/>
            <person name="Castelle C.J."/>
            <person name="Probst A.J."/>
            <person name="Thomas B.C."/>
            <person name="Singh A."/>
            <person name="Wilkins M.J."/>
            <person name="Karaoz U."/>
            <person name="Brodie E.L."/>
            <person name="Williams K.H."/>
            <person name="Hubbard S.S."/>
            <person name="Banfield J.F."/>
        </authorList>
    </citation>
    <scope>NUCLEOTIDE SEQUENCE [LARGE SCALE GENOMIC DNA]</scope>
</reference>
<dbReference type="AlphaFoldDB" id="A0A1G2CFG7"/>
<evidence type="ECO:0000256" key="5">
    <source>
        <dbReference type="ARBA" id="ARBA00022692"/>
    </source>
</evidence>
<dbReference type="FunFam" id="1.20.81.30:FF:000001">
    <property type="entry name" value="Type II secretion system protein F"/>
    <property type="match status" value="1"/>
</dbReference>
<comment type="subcellular location">
    <subcellularLocation>
        <location evidence="1">Cell inner membrane</location>
        <topology evidence="1">Multi-pass membrane protein</topology>
    </subcellularLocation>
</comment>
<feature type="transmembrane region" description="Helical" evidence="8">
    <location>
        <begin position="214"/>
        <end position="231"/>
    </location>
</feature>
<sequence length="366" mass="40492">MKPQSILAKITQGFLGRFFSNVAIQDKINFARHLSIVIKAGLPILKGLEMIQKQTSSKTLVRIIGQMITDVSNGQFLAISLGRYPNVFDGFFVNIVRVGETSGTLAQNLLYLAEELKKAYDLKNKVRSAMIYPLIICIATVVLVSFLVFFAFPKILPLFASLNVELPLPTKILITVSSFLIANGLYVLVGAVLSLIALRVFFLITPIRFLFHRMLLYIPIFGTLTIQVNVANLTRVLAVLLRGGIRIVEAATITASTFSNLVYRRSLILASEEVKKGDQLAHYLSKEKKMFPMLLVGLVEIGENTGNLEDNLTYLADYYRDEAETSIRNLTALIEPLLLLSMGMIVGFVAISIITPIYKITQGVGG</sequence>
<evidence type="ECO:0000313" key="10">
    <source>
        <dbReference type="EMBL" id="OGY99489.1"/>
    </source>
</evidence>
<feature type="transmembrane region" description="Helical" evidence="8">
    <location>
        <begin position="172"/>
        <end position="202"/>
    </location>
</feature>
<evidence type="ECO:0000256" key="6">
    <source>
        <dbReference type="ARBA" id="ARBA00022989"/>
    </source>
</evidence>
<keyword evidence="5 8" id="KW-0812">Transmembrane</keyword>
<keyword evidence="6 8" id="KW-1133">Transmembrane helix</keyword>
<evidence type="ECO:0000256" key="8">
    <source>
        <dbReference type="SAM" id="Phobius"/>
    </source>
</evidence>
<dbReference type="PANTHER" id="PTHR30012">
    <property type="entry name" value="GENERAL SECRETION PATHWAY PROTEIN"/>
    <property type="match status" value="1"/>
</dbReference>
<dbReference type="PANTHER" id="PTHR30012:SF0">
    <property type="entry name" value="TYPE II SECRETION SYSTEM PROTEIN F-RELATED"/>
    <property type="match status" value="1"/>
</dbReference>
<evidence type="ECO:0000259" key="9">
    <source>
        <dbReference type="Pfam" id="PF00482"/>
    </source>
</evidence>
<comment type="similarity">
    <text evidence="2">Belongs to the GSP F family.</text>
</comment>
<feature type="transmembrane region" description="Helical" evidence="8">
    <location>
        <begin position="243"/>
        <end position="263"/>
    </location>
</feature>
<evidence type="ECO:0000256" key="4">
    <source>
        <dbReference type="ARBA" id="ARBA00022519"/>
    </source>
</evidence>
<dbReference type="PRINTS" id="PR00812">
    <property type="entry name" value="BCTERIALGSPF"/>
</dbReference>
<name>A0A1G2CFG7_9BACT</name>
<dbReference type="EMBL" id="MHLA01000015">
    <property type="protein sequence ID" value="OGY99489.1"/>
    <property type="molecule type" value="Genomic_DNA"/>
</dbReference>
<dbReference type="InterPro" id="IPR003004">
    <property type="entry name" value="GspF/PilC"/>
</dbReference>